<sequence>MCNEFMLEKLMPDSVNSMLTSVTSSLVASIIYLNKDALAKVASNIFITYYIG</sequence>
<gene>
    <name evidence="1" type="ORF">CPELLU_LOCUS9321</name>
</gene>
<reference evidence="1" key="1">
    <citation type="submission" date="2021-06" db="EMBL/GenBank/DDBJ databases">
        <authorList>
            <person name="Kallberg Y."/>
            <person name="Tangrot J."/>
            <person name="Rosling A."/>
        </authorList>
    </citation>
    <scope>NUCLEOTIDE SEQUENCE</scope>
    <source>
        <strain evidence="1">FL966</strain>
    </source>
</reference>
<dbReference type="Proteomes" id="UP000789759">
    <property type="component" value="Unassembled WGS sequence"/>
</dbReference>
<evidence type="ECO:0000313" key="2">
    <source>
        <dbReference type="Proteomes" id="UP000789759"/>
    </source>
</evidence>
<proteinExistence type="predicted"/>
<dbReference type="EMBL" id="CAJVQA010007052">
    <property type="protein sequence ID" value="CAG8650739.1"/>
    <property type="molecule type" value="Genomic_DNA"/>
</dbReference>
<organism evidence="1 2">
    <name type="scientific">Cetraspora pellucida</name>
    <dbReference type="NCBI Taxonomy" id="1433469"/>
    <lineage>
        <taxon>Eukaryota</taxon>
        <taxon>Fungi</taxon>
        <taxon>Fungi incertae sedis</taxon>
        <taxon>Mucoromycota</taxon>
        <taxon>Glomeromycotina</taxon>
        <taxon>Glomeromycetes</taxon>
        <taxon>Diversisporales</taxon>
        <taxon>Gigasporaceae</taxon>
        <taxon>Cetraspora</taxon>
    </lineage>
</organism>
<comment type="caution">
    <text evidence="1">The sequence shown here is derived from an EMBL/GenBank/DDBJ whole genome shotgun (WGS) entry which is preliminary data.</text>
</comment>
<name>A0A9N9DRX8_9GLOM</name>
<dbReference type="AlphaFoldDB" id="A0A9N9DRX8"/>
<evidence type="ECO:0000313" key="1">
    <source>
        <dbReference type="EMBL" id="CAG8650739.1"/>
    </source>
</evidence>
<accession>A0A9N9DRX8</accession>
<keyword evidence="2" id="KW-1185">Reference proteome</keyword>
<protein>
    <submittedName>
        <fullName evidence="1">20639_t:CDS:1</fullName>
    </submittedName>
</protein>